<dbReference type="SUPFAM" id="SSF49401">
    <property type="entry name" value="Bacterial adhesins"/>
    <property type="match status" value="1"/>
</dbReference>
<dbReference type="HOGENOM" id="CLU_045639_0_0_6"/>
<dbReference type="InterPro" id="IPR000259">
    <property type="entry name" value="Adhesion_dom_fimbrial"/>
</dbReference>
<dbReference type="Proteomes" id="UP000001702">
    <property type="component" value="Chromosome"/>
</dbReference>
<reference evidence="2 3" key="1">
    <citation type="journal article" date="2010" name="J. Bacteriol.">
        <title>Genome sequence of Pantoea ananatis LMG20103, the causative agent of Eucalyptus blight and dieback.</title>
        <authorList>
            <person name="De Maayer P."/>
            <person name="Chan W.Y."/>
            <person name="Venter S.N."/>
            <person name="Toth I.K."/>
            <person name="Birch P.R."/>
            <person name="Joubert F."/>
            <person name="Coutinho T.A."/>
        </authorList>
    </citation>
    <scope>NUCLEOTIDE SEQUENCE [LARGE SCALE GENOMIC DNA]</scope>
    <source>
        <strain evidence="2 3">LMG 20103</strain>
    </source>
</reference>
<protein>
    <recommendedName>
        <fullName evidence="1">Fimbrial-type adhesion domain-containing protein</fullName>
    </recommendedName>
</protein>
<evidence type="ECO:0000259" key="1">
    <source>
        <dbReference type="Pfam" id="PF00419"/>
    </source>
</evidence>
<organism evidence="2 3">
    <name type="scientific">Pantoea ananatis (strain LMG 20103)</name>
    <dbReference type="NCBI Taxonomy" id="706191"/>
    <lineage>
        <taxon>Bacteria</taxon>
        <taxon>Pseudomonadati</taxon>
        <taxon>Pseudomonadota</taxon>
        <taxon>Gammaproteobacteria</taxon>
        <taxon>Enterobacterales</taxon>
        <taxon>Erwiniaceae</taxon>
        <taxon>Pantoea</taxon>
    </lineage>
</organism>
<dbReference type="KEGG" id="pam:PANA_1521"/>
<dbReference type="NCBIfam" id="NF011783">
    <property type="entry name" value="PRK15247.1"/>
    <property type="match status" value="1"/>
</dbReference>
<feature type="domain" description="Fimbrial-type adhesion" evidence="1">
    <location>
        <begin position="277"/>
        <end position="459"/>
    </location>
</feature>
<proteinExistence type="predicted"/>
<dbReference type="InterPro" id="IPR008966">
    <property type="entry name" value="Adhesion_dom_sf"/>
</dbReference>
<dbReference type="STRING" id="706191.PANA_1521"/>
<dbReference type="GO" id="GO:0007155">
    <property type="term" value="P:cell adhesion"/>
    <property type="evidence" value="ECO:0007669"/>
    <property type="project" value="InterPro"/>
</dbReference>
<dbReference type="AlphaFoldDB" id="D4GC85"/>
<accession>D4GC85</accession>
<evidence type="ECO:0000313" key="2">
    <source>
        <dbReference type="EMBL" id="ADD76688.1"/>
    </source>
</evidence>
<evidence type="ECO:0000313" key="3">
    <source>
        <dbReference type="Proteomes" id="UP000001702"/>
    </source>
</evidence>
<dbReference type="Pfam" id="PF00419">
    <property type="entry name" value="Fimbrial"/>
    <property type="match status" value="1"/>
</dbReference>
<keyword evidence="3" id="KW-1185">Reference proteome</keyword>
<sequence length="459" mass="48609">MTAKSSTSTACVARSDAVSLHRSFFFIAMLCATPLPLLANCSKVTSASSLSTEAKEAGYTASSWSGACDTCSGNVGLPSIISINSGNTFQPSGTLLASSVGNFLTASTNKAYTPNQILYRCAQADADKLYEMYATNGDSPFAGKNSTSEVDGAYYDYVKNVAVRLTNLATGEYYSRYWKSRKLTADDWYSDGQYIYIPASAFSNVLYEMFKIDSTSYYVNSANRYVDGHAQPRGYIAFKGPGLDTNNLDEGKDSSTVWNGFYNNWPGGWSTYKNVTYVRGAVCEVKDYPSVVLLPTVSTATLAAGGSSQAPFSVALQCESGAISSINASTSSAANVAMGFLVNQPNAVAKANSLGLTTSGGGLTWLLDTRYGNSDVASGVGIKIYNSNGTAMNLLPDFTSTGSGNSRGWYAYKDLTSLVSSSHGETYQGDFTASLEAIPGQITTAGTVNAQLQVVVSFQ</sequence>
<dbReference type="Gene3D" id="2.60.40.1090">
    <property type="entry name" value="Fimbrial-type adhesion domain"/>
    <property type="match status" value="1"/>
</dbReference>
<name>D4GC85_PANAM</name>
<dbReference type="InterPro" id="IPR036937">
    <property type="entry name" value="Adhesion_dom_fimbrial_sf"/>
</dbReference>
<dbReference type="PIRSF" id="PIRSF029766">
    <property type="entry name" value="UCP029766"/>
    <property type="match status" value="1"/>
</dbReference>
<gene>
    <name evidence="2" type="ordered locus">PANA_1521</name>
</gene>
<dbReference type="InterPro" id="IPR011228">
    <property type="entry name" value="UCP029766"/>
</dbReference>
<dbReference type="GO" id="GO:0009289">
    <property type="term" value="C:pilus"/>
    <property type="evidence" value="ECO:0007669"/>
    <property type="project" value="InterPro"/>
</dbReference>
<dbReference type="eggNOG" id="COG3539">
    <property type="taxonomic scope" value="Bacteria"/>
</dbReference>
<dbReference type="EMBL" id="CP001875">
    <property type="protein sequence ID" value="ADD76688.1"/>
    <property type="molecule type" value="Genomic_DNA"/>
</dbReference>